<proteinExistence type="predicted"/>
<dbReference type="AlphaFoldDB" id="A0A1G2L592"/>
<reference evidence="3 4" key="1">
    <citation type="journal article" date="2016" name="Nat. Commun.">
        <title>Thousands of microbial genomes shed light on interconnected biogeochemical processes in an aquifer system.</title>
        <authorList>
            <person name="Anantharaman K."/>
            <person name="Brown C.T."/>
            <person name="Hug L.A."/>
            <person name="Sharon I."/>
            <person name="Castelle C.J."/>
            <person name="Probst A.J."/>
            <person name="Thomas B.C."/>
            <person name="Singh A."/>
            <person name="Wilkins M.J."/>
            <person name="Karaoz U."/>
            <person name="Brodie E.L."/>
            <person name="Williams K.H."/>
            <person name="Hubbard S.S."/>
            <person name="Banfield J.F."/>
        </authorList>
    </citation>
    <scope>NUCLEOTIDE SEQUENCE [LARGE SCALE GENOMIC DNA]</scope>
</reference>
<evidence type="ECO:0000313" key="4">
    <source>
        <dbReference type="Proteomes" id="UP000177982"/>
    </source>
</evidence>
<feature type="chain" id="PRO_5009583502" description="Vitamin K epoxide reductase domain-containing protein" evidence="2">
    <location>
        <begin position="28"/>
        <end position="143"/>
    </location>
</feature>
<comment type="caution">
    <text evidence="3">The sequence shown here is derived from an EMBL/GenBank/DDBJ whole genome shotgun (WGS) entry which is preliminary data.</text>
</comment>
<keyword evidence="1" id="KW-0472">Membrane</keyword>
<keyword evidence="1" id="KW-1133">Transmembrane helix</keyword>
<dbReference type="Pfam" id="PF18895">
    <property type="entry name" value="T4SS_pilin"/>
    <property type="match status" value="1"/>
</dbReference>
<accession>A0A1G2L592</accession>
<evidence type="ECO:0008006" key="5">
    <source>
        <dbReference type="Google" id="ProtNLM"/>
    </source>
</evidence>
<dbReference type="InterPro" id="IPR043993">
    <property type="entry name" value="T4SS_pilin"/>
</dbReference>
<evidence type="ECO:0000313" key="3">
    <source>
        <dbReference type="EMBL" id="OHA05981.1"/>
    </source>
</evidence>
<feature type="transmembrane region" description="Helical" evidence="1">
    <location>
        <begin position="65"/>
        <end position="89"/>
    </location>
</feature>
<dbReference type="Proteomes" id="UP000177982">
    <property type="component" value="Unassembled WGS sequence"/>
</dbReference>
<gene>
    <name evidence="3" type="ORF">A2934_04010</name>
</gene>
<dbReference type="EMBL" id="MHQO01000040">
    <property type="protein sequence ID" value="OHA05981.1"/>
    <property type="molecule type" value="Genomic_DNA"/>
</dbReference>
<evidence type="ECO:0000256" key="2">
    <source>
        <dbReference type="SAM" id="SignalP"/>
    </source>
</evidence>
<keyword evidence="2" id="KW-0732">Signal</keyword>
<feature type="signal peptide" evidence="2">
    <location>
        <begin position="1"/>
        <end position="27"/>
    </location>
</feature>
<name>A0A1G2L592_9BACT</name>
<protein>
    <recommendedName>
        <fullName evidence="5">Vitamin K epoxide reductase domain-containing protein</fullName>
    </recommendedName>
</protein>
<feature type="transmembrane region" description="Helical" evidence="1">
    <location>
        <begin position="101"/>
        <end position="122"/>
    </location>
</feature>
<keyword evidence="1" id="KW-0812">Transmembrane</keyword>
<organism evidence="3 4">
    <name type="scientific">Candidatus Sungbacteria bacterium RIFCSPLOWO2_01_FULL_47_10</name>
    <dbReference type="NCBI Taxonomy" id="1802276"/>
    <lineage>
        <taxon>Bacteria</taxon>
        <taxon>Candidatus Sungiibacteriota</taxon>
    </lineage>
</organism>
<evidence type="ECO:0000256" key="1">
    <source>
        <dbReference type="SAM" id="Phobius"/>
    </source>
</evidence>
<sequence>MYKTRFVFLILYSVAVFGFAVSSGAQSPCQGKTAGECIIIQSAERSLAEVEHPTYSEYLSNLYNFLLGSVGILSLGALVYGGVLYVSAAANPSKTSEAKRWMWNAIYGLLLAAFSFVILYTINPDLTKGFTLPCLNSYAGKPC</sequence>